<evidence type="ECO:0000256" key="1">
    <source>
        <dbReference type="SAM" id="MobiDB-lite"/>
    </source>
</evidence>
<protein>
    <submittedName>
        <fullName evidence="2">Uncharacterized protein</fullName>
    </submittedName>
</protein>
<proteinExistence type="predicted"/>
<feature type="region of interest" description="Disordered" evidence="1">
    <location>
        <begin position="37"/>
        <end position="89"/>
    </location>
</feature>
<sequence>MSWKSKVWTVVGSVAAVEELKDRNLCRLNSSMKSLHHHHAINNMASSSKPTQLGRAAAAAPAPAPPPPATTASKIDSKKKCKQAKRLNPSEESLRTVMYLSCWGPS</sequence>
<dbReference type="AlphaFoldDB" id="A0AAV1SET3"/>
<accession>A0AAV1SET3</accession>
<dbReference type="Pfam" id="PF12609">
    <property type="entry name" value="DUF3774"/>
    <property type="match status" value="1"/>
</dbReference>
<evidence type="ECO:0000313" key="3">
    <source>
        <dbReference type="Proteomes" id="UP001314170"/>
    </source>
</evidence>
<dbReference type="InterPro" id="IPR022251">
    <property type="entry name" value="DUF3774_wound-induced"/>
</dbReference>
<keyword evidence="3" id="KW-1185">Reference proteome</keyword>
<comment type="caution">
    <text evidence="2">The sequence shown here is derived from an EMBL/GenBank/DDBJ whole genome shotgun (WGS) entry which is preliminary data.</text>
</comment>
<dbReference type="Proteomes" id="UP001314170">
    <property type="component" value="Unassembled WGS sequence"/>
</dbReference>
<dbReference type="PANTHER" id="PTHR33090">
    <property type="entry name" value="DUF3774 DOMAIN PROTEIN-RELATED"/>
    <property type="match status" value="1"/>
</dbReference>
<reference evidence="2 3" key="1">
    <citation type="submission" date="2024-01" db="EMBL/GenBank/DDBJ databases">
        <authorList>
            <person name="Waweru B."/>
        </authorList>
    </citation>
    <scope>NUCLEOTIDE SEQUENCE [LARGE SCALE GENOMIC DNA]</scope>
</reference>
<organism evidence="2 3">
    <name type="scientific">Dovyalis caffra</name>
    <dbReference type="NCBI Taxonomy" id="77055"/>
    <lineage>
        <taxon>Eukaryota</taxon>
        <taxon>Viridiplantae</taxon>
        <taxon>Streptophyta</taxon>
        <taxon>Embryophyta</taxon>
        <taxon>Tracheophyta</taxon>
        <taxon>Spermatophyta</taxon>
        <taxon>Magnoliopsida</taxon>
        <taxon>eudicotyledons</taxon>
        <taxon>Gunneridae</taxon>
        <taxon>Pentapetalae</taxon>
        <taxon>rosids</taxon>
        <taxon>fabids</taxon>
        <taxon>Malpighiales</taxon>
        <taxon>Salicaceae</taxon>
        <taxon>Flacourtieae</taxon>
        <taxon>Dovyalis</taxon>
    </lineage>
</organism>
<name>A0AAV1SET3_9ROSI</name>
<dbReference type="EMBL" id="CAWUPB010001178">
    <property type="protein sequence ID" value="CAK7349946.1"/>
    <property type="molecule type" value="Genomic_DNA"/>
</dbReference>
<evidence type="ECO:0000313" key="2">
    <source>
        <dbReference type="EMBL" id="CAK7349946.1"/>
    </source>
</evidence>
<gene>
    <name evidence="2" type="ORF">DCAF_LOCUS22669</name>
</gene>